<dbReference type="Proteomes" id="UP000191931">
    <property type="component" value="Unassembled WGS sequence"/>
</dbReference>
<keyword evidence="1" id="KW-0597">Phosphoprotein</keyword>
<dbReference type="STRING" id="1246637.MTBBW1_2450002"/>
<evidence type="ECO:0000313" key="2">
    <source>
        <dbReference type="EMBL" id="SLM30812.1"/>
    </source>
</evidence>
<dbReference type="GO" id="GO:0000155">
    <property type="term" value="F:phosphorelay sensor kinase activity"/>
    <property type="evidence" value="ECO:0007669"/>
    <property type="project" value="TreeGrafter"/>
</dbReference>
<dbReference type="EMBL" id="FWEV01000163">
    <property type="protein sequence ID" value="SLM30812.1"/>
    <property type="molecule type" value="Genomic_DNA"/>
</dbReference>
<gene>
    <name evidence="2" type="ORF">MTBBW1_2450002</name>
</gene>
<evidence type="ECO:0000256" key="1">
    <source>
        <dbReference type="ARBA" id="ARBA00022553"/>
    </source>
</evidence>
<dbReference type="Gene3D" id="2.130.10.10">
    <property type="entry name" value="YVTN repeat-like/Quinoprotein amine dehydrogenase"/>
    <property type="match status" value="3"/>
</dbReference>
<dbReference type="PANTHER" id="PTHR43547:SF2">
    <property type="entry name" value="HYBRID SIGNAL TRANSDUCTION HISTIDINE KINASE C"/>
    <property type="match status" value="1"/>
</dbReference>
<name>A0A1W1HEK8_9BACT</name>
<accession>A0A1W1HEK8</accession>
<dbReference type="InterPro" id="IPR011110">
    <property type="entry name" value="Reg_prop"/>
</dbReference>
<dbReference type="RefSeq" id="WP_080809364.1">
    <property type="nucleotide sequence ID" value="NZ_LT828566.1"/>
</dbReference>
<dbReference type="InterPro" id="IPR036116">
    <property type="entry name" value="FN3_sf"/>
</dbReference>
<protein>
    <recommendedName>
        <fullName evidence="4">Fibronectin type-III domain-containing protein</fullName>
    </recommendedName>
</protein>
<dbReference type="SUPFAM" id="SSF63829">
    <property type="entry name" value="Calcium-dependent phosphotriesterase"/>
    <property type="match status" value="2"/>
</dbReference>
<organism evidence="2 3">
    <name type="scientific">Desulfamplus magnetovallimortis</name>
    <dbReference type="NCBI Taxonomy" id="1246637"/>
    <lineage>
        <taxon>Bacteria</taxon>
        <taxon>Pseudomonadati</taxon>
        <taxon>Thermodesulfobacteriota</taxon>
        <taxon>Desulfobacteria</taxon>
        <taxon>Desulfobacterales</taxon>
        <taxon>Desulfobacteraceae</taxon>
        <taxon>Desulfamplus</taxon>
    </lineage>
</organism>
<sequence>MKFFNTAGPIDPEYRYSISPPKSTEAGRRLWQKVFPIESNVKMKLYCIISILLWILTVNCDLLGNELLHISKERQNWELITNRSEIRALLISDDKTTLWIATTGGLEERDANDGRLKKLFSNQDGLPKNLVTSLLSDDEGGIWVGTWGSGLGHLKSNGTWEIFNNNNSGLHSNIVTSLLSDDQGGIWVGTYDSGLVHMSLQGTWDIVNTYNSVLPNNWVTSLLSGGQSSIWVGTYNGFAHLKADGTGDVFNSSNSVLPDNWINSVLSDEQGNLWVGTWGGLVRLKPDGTGEVFNKYNSGLPGNYVGSLISDNQGGIWIANQTYNDAISIYGTDGNLVHMRADGTWEVFNEENSDLPDNFIASLLSDGQGGFWTGTYNGGLAHLKTDGTSDLFYENNSGLPGKQINSLLSDNQGGLWVSTVYGGLGHLQSDDSWEIFNKKNSALPDDIVTSLLSDGQGGIWMGTMHDIFDIKGRLSHLKSENTWEIFDLYTSFLSNDWVSSLLSDNQGSIWIGTTENGLAHLKSDETWEIFNKNNSNLPGDYVCALLSDNEGGIWAGTSENGLAHLQSDATWEIFNKHNSGLPDDHVISLLTDGQNGIWVGTHDGAVNLRSDGTWNIFNVFDEATSGLSDNNVTSLLSDHQKGIWVGTWGGGLAHLRSDGTLEVLHENNSDLPDNFITSLLHDGLGGIWMGAGQLYSTLAHLLLIGFPEQIIKHDKPDITMTWFLKNAPFDYQNVQFIELQRALSKTGLYETVRDISGNPVRFYVDYSDCPYPRVDKCWPAVQGHTPAYQGEGDTRIKGYTLDITITDPEWLEGLPRYYRLSAVIEENGALVRVANNSESTFMAPAVEENPRIDLSLERSAIALSPGNGKDITLFVSSIDLYTGEIKLETSLVSENPDGINIRIDPATVTLKPGETVPVLLHVDISPETANTSTNNTASTIQINPETSSGNQFKSTALTVYTGTEPMAALSIAHTTKRPRVMDGITVSGNIVSAQNGQEVNITGKNAVSNNEIEPLTVLTDDKGFFQGSIFPENSGNLILTAQSAGVTSNNAEIFILPAKNHIALTSNVNQGTSQRDILTIEGIITPVRPSETSSNPNTNSGTESRLVNLDVRYLDPDDSESGLQPQFVGNVDVDENGKFSKEIVVPGEGFINVNASLPETPDFLGIETKLVIPIGQPVGEGIIVVSESGTQAFQEISKSLGKYVYNTLQTRNIPSERIRYLGGADDESSIPVDGFADKSNLHHALTEWAVSLMSTEDPYKTPLNLYLIGDVEDGNFELLTAGDLASYLDEAESLISDDKASDTKGFPVTIILEGSQSESWIDKIAGKGRIILTSSSAKPLDQGGYSGYDNLGESSFSRYFYQFINYGSDIEGSFAEANYEILKFYRHTQRPVMDADGDGVGTTKYDRYEASGKFIEYRPSGNLRPEVRATNPDMTVNIKNATKLWAIATDPEIEMYGVFCSITDPSGRTENMELQRDHGDMYIGDFYPADSGSGNSVGCHQIVYYAKDKAGNVSLPVEKFVNVVSGGSLPDDNTPDKIPNAPEFAISIEGSIVSISWENSSSDIKGYTLFYAPYPDAEYIGQFEMGMERSITFDGAGMAFYCAIKACNDMGCSDYSNIEWFDL</sequence>
<reference evidence="2 3" key="1">
    <citation type="submission" date="2017-03" db="EMBL/GenBank/DDBJ databases">
        <authorList>
            <person name="Afonso C.L."/>
            <person name="Miller P.J."/>
            <person name="Scott M.A."/>
            <person name="Spackman E."/>
            <person name="Goraichik I."/>
            <person name="Dimitrov K.M."/>
            <person name="Suarez D.L."/>
            <person name="Swayne D.E."/>
        </authorList>
    </citation>
    <scope>NUCLEOTIDE SEQUENCE [LARGE SCALE GENOMIC DNA]</scope>
    <source>
        <strain evidence="2">PRJEB14757</strain>
    </source>
</reference>
<dbReference type="InterPro" id="IPR015943">
    <property type="entry name" value="WD40/YVTN_repeat-like_dom_sf"/>
</dbReference>
<dbReference type="OrthoDB" id="9778496at2"/>
<dbReference type="Pfam" id="PF07494">
    <property type="entry name" value="Reg_prop"/>
    <property type="match status" value="9"/>
</dbReference>
<evidence type="ECO:0008006" key="4">
    <source>
        <dbReference type="Google" id="ProtNLM"/>
    </source>
</evidence>
<evidence type="ECO:0000313" key="3">
    <source>
        <dbReference type="Proteomes" id="UP000191931"/>
    </source>
</evidence>
<keyword evidence="3" id="KW-1185">Reference proteome</keyword>
<dbReference type="SUPFAM" id="SSF49265">
    <property type="entry name" value="Fibronectin type III"/>
    <property type="match status" value="1"/>
</dbReference>
<dbReference type="PANTHER" id="PTHR43547">
    <property type="entry name" value="TWO-COMPONENT HISTIDINE KINASE"/>
    <property type="match status" value="1"/>
</dbReference>
<proteinExistence type="predicted"/>